<evidence type="ECO:0000256" key="4">
    <source>
        <dbReference type="ARBA" id="ARBA00004635"/>
    </source>
</evidence>
<dbReference type="CDD" id="cd00817">
    <property type="entry name" value="ValRS_core"/>
    <property type="match status" value="1"/>
</dbReference>
<dbReference type="InterPro" id="IPR027417">
    <property type="entry name" value="P-loop_NTPase"/>
</dbReference>
<evidence type="ECO:0000256" key="6">
    <source>
        <dbReference type="ARBA" id="ARBA00011984"/>
    </source>
</evidence>
<dbReference type="PANTHER" id="PTHR11946:SF109">
    <property type="entry name" value="VALINE--TRNA LIGASE"/>
    <property type="match status" value="1"/>
</dbReference>
<dbReference type="Gene3D" id="3.40.50.300">
    <property type="entry name" value="P-loop containing nucleotide triphosphate hydrolases"/>
    <property type="match status" value="1"/>
</dbReference>
<keyword evidence="19" id="KW-0030">Aminoacyl-tRNA synthetase</keyword>
<dbReference type="PRINTS" id="PR00986">
    <property type="entry name" value="TRNASYNTHVAL"/>
</dbReference>
<dbReference type="EC" id="6.1.1.9" evidence="7"/>
<comment type="similarity">
    <text evidence="5">Belongs to the class-I aminoacyl-tRNA synthetase family.</text>
</comment>
<dbReference type="InterPro" id="IPR001806">
    <property type="entry name" value="Small_GTPase"/>
</dbReference>
<evidence type="ECO:0000256" key="25">
    <source>
        <dbReference type="SAM" id="Coils"/>
    </source>
</evidence>
<keyword evidence="15" id="KW-0648">Protein biosynthesis</keyword>
<dbReference type="InterPro" id="IPR012877">
    <property type="entry name" value="Dhs-27"/>
</dbReference>
<keyword evidence="10" id="KW-0436">Ligase</keyword>
<dbReference type="Gene3D" id="3.90.740.10">
    <property type="entry name" value="Valyl/Leucyl/Isoleucyl-tRNA synthetase, editing domain"/>
    <property type="match status" value="1"/>
</dbReference>
<keyword evidence="8" id="KW-0488">Methylation</keyword>
<dbReference type="SMART" id="SM00176">
    <property type="entry name" value="RAN"/>
    <property type="match status" value="1"/>
</dbReference>
<dbReference type="InterPro" id="IPR014729">
    <property type="entry name" value="Rossmann-like_a/b/a_fold"/>
</dbReference>
<feature type="region of interest" description="Disordered" evidence="26">
    <location>
        <begin position="39"/>
        <end position="58"/>
    </location>
</feature>
<evidence type="ECO:0000256" key="20">
    <source>
        <dbReference type="ARBA" id="ARBA00023157"/>
    </source>
</evidence>
<evidence type="ECO:0000256" key="23">
    <source>
        <dbReference type="ARBA" id="ARBA00040837"/>
    </source>
</evidence>
<comment type="subcellular location">
    <subcellularLocation>
        <location evidence="2">Cytoplasm</location>
    </subcellularLocation>
    <subcellularLocation>
        <location evidence="3">Late endosome</location>
    </subcellularLocation>
    <subcellularLocation>
        <location evidence="4">Membrane</location>
        <topology evidence="4">Lipid-anchor</topology>
    </subcellularLocation>
    <subcellularLocation>
        <location evidence="1">Mitochondrion</location>
    </subcellularLocation>
</comment>
<dbReference type="InterPro" id="IPR005225">
    <property type="entry name" value="Small_GTP-bd"/>
</dbReference>
<dbReference type="NCBIfam" id="TIGR00231">
    <property type="entry name" value="small_GTP"/>
    <property type="match status" value="1"/>
</dbReference>
<dbReference type="FunFam" id="3.40.50.620:FF:000020">
    <property type="entry name" value="Valine--tRNA ligase, mitochondrial"/>
    <property type="match status" value="1"/>
</dbReference>
<evidence type="ECO:0000256" key="18">
    <source>
        <dbReference type="ARBA" id="ARBA00023136"/>
    </source>
</evidence>
<dbReference type="GO" id="GO:0005524">
    <property type="term" value="F:ATP binding"/>
    <property type="evidence" value="ECO:0007669"/>
    <property type="project" value="UniProtKB-KW"/>
</dbReference>
<dbReference type="GO" id="GO:0005739">
    <property type="term" value="C:mitochondrion"/>
    <property type="evidence" value="ECO:0007669"/>
    <property type="project" value="UniProtKB-SubCell"/>
</dbReference>
<dbReference type="Pfam" id="PF00071">
    <property type="entry name" value="Ras"/>
    <property type="match status" value="1"/>
</dbReference>
<dbReference type="Gene3D" id="1.10.730.10">
    <property type="entry name" value="Isoleucyl-tRNA Synthetase, Domain 1"/>
    <property type="match status" value="1"/>
</dbReference>
<reference evidence="28" key="1">
    <citation type="submission" date="2020-10" db="EMBL/GenBank/DDBJ databases">
        <authorList>
            <person name="Kikuchi T."/>
        </authorList>
    </citation>
    <scope>NUCLEOTIDE SEQUENCE</scope>
    <source>
        <strain evidence="28">NKZ352</strain>
    </source>
</reference>
<evidence type="ECO:0000256" key="15">
    <source>
        <dbReference type="ARBA" id="ARBA00022917"/>
    </source>
</evidence>
<evidence type="ECO:0000256" key="19">
    <source>
        <dbReference type="ARBA" id="ARBA00023146"/>
    </source>
</evidence>
<evidence type="ECO:0000256" key="16">
    <source>
        <dbReference type="ARBA" id="ARBA00022990"/>
    </source>
</evidence>
<comment type="catalytic activity">
    <reaction evidence="24">
        <text>tRNA(Val) + L-valine + ATP = L-valyl-tRNA(Val) + AMP + diphosphate</text>
        <dbReference type="Rhea" id="RHEA:10704"/>
        <dbReference type="Rhea" id="RHEA-COMP:9672"/>
        <dbReference type="Rhea" id="RHEA-COMP:9708"/>
        <dbReference type="ChEBI" id="CHEBI:30616"/>
        <dbReference type="ChEBI" id="CHEBI:33019"/>
        <dbReference type="ChEBI" id="CHEBI:57762"/>
        <dbReference type="ChEBI" id="CHEBI:78442"/>
        <dbReference type="ChEBI" id="CHEBI:78537"/>
        <dbReference type="ChEBI" id="CHEBI:456215"/>
        <dbReference type="EC" id="6.1.1.9"/>
    </reaction>
</comment>
<dbReference type="SUPFAM" id="SSF52540">
    <property type="entry name" value="P-loop containing nucleoside triphosphate hydrolases"/>
    <property type="match status" value="1"/>
</dbReference>
<proteinExistence type="inferred from homology"/>
<organism evidence="28 29">
    <name type="scientific">Caenorhabditis auriculariae</name>
    <dbReference type="NCBI Taxonomy" id="2777116"/>
    <lineage>
        <taxon>Eukaryota</taxon>
        <taxon>Metazoa</taxon>
        <taxon>Ecdysozoa</taxon>
        <taxon>Nematoda</taxon>
        <taxon>Chromadorea</taxon>
        <taxon>Rhabditida</taxon>
        <taxon>Rhabditina</taxon>
        <taxon>Rhabditomorpha</taxon>
        <taxon>Rhabditoidea</taxon>
        <taxon>Rhabditidae</taxon>
        <taxon>Peloderinae</taxon>
        <taxon>Caenorhabditis</taxon>
    </lineage>
</organism>
<dbReference type="InterPro" id="IPR041837">
    <property type="entry name" value="Rab27a/b"/>
</dbReference>
<keyword evidence="18" id="KW-0472">Membrane</keyword>
<dbReference type="SUPFAM" id="SSF52374">
    <property type="entry name" value="Nucleotidylyl transferase"/>
    <property type="match status" value="1"/>
</dbReference>
<keyword evidence="21" id="KW-0449">Lipoprotein</keyword>
<evidence type="ECO:0000256" key="3">
    <source>
        <dbReference type="ARBA" id="ARBA00004603"/>
    </source>
</evidence>
<evidence type="ECO:0000256" key="5">
    <source>
        <dbReference type="ARBA" id="ARBA00005594"/>
    </source>
</evidence>
<dbReference type="SMART" id="SM00177">
    <property type="entry name" value="ARF"/>
    <property type="match status" value="1"/>
</dbReference>
<dbReference type="GO" id="GO:0005770">
    <property type="term" value="C:late endosome"/>
    <property type="evidence" value="ECO:0007669"/>
    <property type="project" value="UniProtKB-SubCell"/>
</dbReference>
<evidence type="ECO:0000259" key="27">
    <source>
        <dbReference type="SMART" id="SM00587"/>
    </source>
</evidence>
<evidence type="ECO:0000256" key="8">
    <source>
        <dbReference type="ARBA" id="ARBA00022481"/>
    </source>
</evidence>
<dbReference type="SUPFAM" id="SSF56112">
    <property type="entry name" value="Protein kinase-like (PK-like)"/>
    <property type="match status" value="1"/>
</dbReference>
<evidence type="ECO:0000313" key="28">
    <source>
        <dbReference type="EMBL" id="CAD6197608.1"/>
    </source>
</evidence>
<evidence type="ECO:0000313" key="29">
    <source>
        <dbReference type="Proteomes" id="UP000835052"/>
    </source>
</evidence>
<dbReference type="FunFam" id="3.40.50.300:FF:000402">
    <property type="entry name" value="Ras-related protein Rab-27A"/>
    <property type="match status" value="1"/>
</dbReference>
<protein>
    <recommendedName>
        <fullName evidence="23">Valine--tRNA ligase, mitochondrial</fullName>
        <ecNumber evidence="6">3.6.5.2</ecNumber>
        <ecNumber evidence="7">6.1.1.9</ecNumber>
    </recommendedName>
    <alternativeName>
        <fullName evidence="22">Valyl-tRNA synthetase</fullName>
    </alternativeName>
</protein>
<dbReference type="InterPro" id="IPR013155">
    <property type="entry name" value="M/V/L/I-tRNA-synth_anticd-bd"/>
</dbReference>
<dbReference type="EC" id="3.6.5.2" evidence="6"/>
<dbReference type="GO" id="GO:0002161">
    <property type="term" value="F:aminoacyl-tRNA deacylase activity"/>
    <property type="evidence" value="ECO:0007669"/>
    <property type="project" value="InterPro"/>
</dbReference>
<evidence type="ECO:0000256" key="11">
    <source>
        <dbReference type="ARBA" id="ARBA00022741"/>
    </source>
</evidence>
<evidence type="ECO:0000256" key="21">
    <source>
        <dbReference type="ARBA" id="ARBA00023288"/>
    </source>
</evidence>
<evidence type="ECO:0000256" key="7">
    <source>
        <dbReference type="ARBA" id="ARBA00013169"/>
    </source>
</evidence>
<evidence type="ECO:0000256" key="17">
    <source>
        <dbReference type="ARBA" id="ARBA00023134"/>
    </source>
</evidence>
<dbReference type="CDD" id="cd07962">
    <property type="entry name" value="Anticodon_Ia_Val"/>
    <property type="match status" value="1"/>
</dbReference>
<dbReference type="FunFam" id="3.40.50.620:FF:000078">
    <property type="entry name" value="Valine--tRNA ligase, mitochondrial"/>
    <property type="match status" value="1"/>
</dbReference>
<dbReference type="OrthoDB" id="629407at2759"/>
<evidence type="ECO:0000256" key="26">
    <source>
        <dbReference type="SAM" id="MobiDB-lite"/>
    </source>
</evidence>
<dbReference type="HAMAP" id="MF_02004">
    <property type="entry name" value="Val_tRNA_synth_type1"/>
    <property type="match status" value="1"/>
</dbReference>
<dbReference type="FunFam" id="3.90.740.10:FF:000005">
    <property type="entry name" value="Valine--tRNA ligase, mitochondrial"/>
    <property type="match status" value="1"/>
</dbReference>
<dbReference type="FunFam" id="1.10.730.10:FF:000009">
    <property type="entry name" value="Valine--tRNA ligase, mitochondrial"/>
    <property type="match status" value="1"/>
</dbReference>
<evidence type="ECO:0000256" key="10">
    <source>
        <dbReference type="ARBA" id="ARBA00022598"/>
    </source>
</evidence>
<keyword evidence="11" id="KW-0547">Nucleotide-binding</keyword>
<dbReference type="GO" id="GO:0003925">
    <property type="term" value="F:G protein activity"/>
    <property type="evidence" value="ECO:0007669"/>
    <property type="project" value="UniProtKB-EC"/>
</dbReference>
<evidence type="ECO:0000256" key="22">
    <source>
        <dbReference type="ARBA" id="ARBA00029936"/>
    </source>
</evidence>
<dbReference type="Proteomes" id="UP000835052">
    <property type="component" value="Unassembled WGS sequence"/>
</dbReference>
<evidence type="ECO:0000256" key="12">
    <source>
        <dbReference type="ARBA" id="ARBA00022753"/>
    </source>
</evidence>
<dbReference type="InterPro" id="IPR009008">
    <property type="entry name" value="Val/Leu/Ile-tRNA-synth_edit"/>
</dbReference>
<keyword evidence="17" id="KW-0342">GTP-binding</keyword>
<dbReference type="Pfam" id="PF08264">
    <property type="entry name" value="Anticodon_1"/>
    <property type="match status" value="1"/>
</dbReference>
<feature type="coiled-coil region" evidence="25">
    <location>
        <begin position="1018"/>
        <end position="1048"/>
    </location>
</feature>
<dbReference type="SMART" id="SM00175">
    <property type="entry name" value="RAB"/>
    <property type="match status" value="1"/>
</dbReference>
<dbReference type="InterPro" id="IPR009080">
    <property type="entry name" value="tRNAsynth_Ia_anticodon-bd"/>
</dbReference>
<comment type="caution">
    <text evidence="28">The sequence shown here is derived from an EMBL/GenBank/DDBJ whole genome shotgun (WGS) entry which is preliminary data.</text>
</comment>
<keyword evidence="13" id="KW-0378">Hydrolase</keyword>
<dbReference type="GO" id="GO:0016020">
    <property type="term" value="C:membrane"/>
    <property type="evidence" value="ECO:0007669"/>
    <property type="project" value="UniProtKB-SubCell"/>
</dbReference>
<dbReference type="SMART" id="SM00173">
    <property type="entry name" value="RAS"/>
    <property type="match status" value="1"/>
</dbReference>
<feature type="domain" description="CHK kinase-like" evidence="27">
    <location>
        <begin position="1471"/>
        <end position="1657"/>
    </location>
</feature>
<dbReference type="SMART" id="SM00174">
    <property type="entry name" value="RHO"/>
    <property type="match status" value="1"/>
</dbReference>
<dbReference type="GO" id="GO:0006438">
    <property type="term" value="P:valyl-tRNA aminoacylation"/>
    <property type="evidence" value="ECO:0007669"/>
    <property type="project" value="InterPro"/>
</dbReference>
<dbReference type="PANTHER" id="PTHR11946">
    <property type="entry name" value="VALYL-TRNA SYNTHETASES"/>
    <property type="match status" value="1"/>
</dbReference>
<evidence type="ECO:0000256" key="14">
    <source>
        <dbReference type="ARBA" id="ARBA00022840"/>
    </source>
</evidence>
<dbReference type="PROSITE" id="PS51420">
    <property type="entry name" value="RHO"/>
    <property type="match status" value="1"/>
</dbReference>
<dbReference type="InterPro" id="IPR001412">
    <property type="entry name" value="aa-tRNA-synth_I_CS"/>
</dbReference>
<keyword evidence="9" id="KW-0963">Cytoplasm</keyword>
<dbReference type="GO" id="GO:0005525">
    <property type="term" value="F:GTP binding"/>
    <property type="evidence" value="ECO:0007669"/>
    <property type="project" value="UniProtKB-KW"/>
</dbReference>
<dbReference type="SUPFAM" id="SSF47323">
    <property type="entry name" value="Anticodon-binding domain of a subclass of class I aminoacyl-tRNA synthetases"/>
    <property type="match status" value="1"/>
</dbReference>
<dbReference type="EMBL" id="CAJGYM010000099">
    <property type="protein sequence ID" value="CAD6197608.1"/>
    <property type="molecule type" value="Genomic_DNA"/>
</dbReference>
<gene>
    <name evidence="28" type="ORF">CAUJ_LOCUS13517</name>
</gene>
<feature type="compositionally biased region" description="Basic and acidic residues" evidence="26">
    <location>
        <begin position="47"/>
        <end position="58"/>
    </location>
</feature>
<dbReference type="GO" id="GO:0005829">
    <property type="term" value="C:cytosol"/>
    <property type="evidence" value="ECO:0007669"/>
    <property type="project" value="TreeGrafter"/>
</dbReference>
<keyword evidence="14" id="KW-0067">ATP-binding</keyword>
<dbReference type="SUPFAM" id="SSF50677">
    <property type="entry name" value="ValRS/IleRS/LeuRS editing domain"/>
    <property type="match status" value="1"/>
</dbReference>
<evidence type="ECO:0000256" key="13">
    <source>
        <dbReference type="ARBA" id="ARBA00022801"/>
    </source>
</evidence>
<dbReference type="Pfam" id="PF00133">
    <property type="entry name" value="tRNA-synt_1"/>
    <property type="match status" value="1"/>
</dbReference>
<dbReference type="CDD" id="cd04127">
    <property type="entry name" value="Rab27A"/>
    <property type="match status" value="1"/>
</dbReference>
<accession>A0A8S1HSW5</accession>
<dbReference type="SMART" id="SM00587">
    <property type="entry name" value="CHK"/>
    <property type="match status" value="1"/>
</dbReference>
<evidence type="ECO:0000256" key="1">
    <source>
        <dbReference type="ARBA" id="ARBA00004173"/>
    </source>
</evidence>
<dbReference type="PROSITE" id="PS00178">
    <property type="entry name" value="AA_TRNA_LIGASE_I"/>
    <property type="match status" value="1"/>
</dbReference>
<dbReference type="PROSITE" id="PS51419">
    <property type="entry name" value="RAB"/>
    <property type="match status" value="1"/>
</dbReference>
<dbReference type="Pfam" id="PF07914">
    <property type="entry name" value="DUF1679"/>
    <property type="match status" value="1"/>
</dbReference>
<evidence type="ECO:0000256" key="24">
    <source>
        <dbReference type="ARBA" id="ARBA00047552"/>
    </source>
</evidence>
<sequence length="1727" mass="196571">MTTENGAPRVKTEKELKKEAEKAAKLAKFEEKQKKLAEQKAAAVSKPAKEVKAKKEASAAVKDPVDNTKFGEKKDISGEIPTAYSPSYVESAWYAWWEKQGFFKPEYIEKLNGGSEGHFTICIPPPNVTGTLHVGHALATTIEDTLIRWNRMRGKVTLYNPGCDHAGIATQVVVEKRLKREKNLTRHDLGRDRFIQEVWHWKNEKGDVINDQFRKLGASVDWDRSVFMMDPKMTRAVTEAFIRMHESGTIYRSNRLVNWSCALRSAISDIEVDKKELTGATMLSVPGYENKIEFGVLLSFAYKIAGSDEEIVVSTTRIETMLGDSAIAVHPDDSRYKHLVGKKCVHPFVTDRELPIIADSFVEQSFGTGAVKITPAHDHNDYEVGLRQKLPFHTCISDEGFIAEGCGKFSGMKRFEARIAVTEALKELGLFRGKEDNPMVVPTCSRSKDVIEPILKPQWYVKCTHMAEKAMKAVTDGELKIVPEYHIATWNRWLESSRDWCISRQLWWGHRIPAYHVSFTDGRKQPSGDTDENYWVSAHSEAEARAIAAKKFSVDENLIRLKWDEDVLDTWFSSGMWPFAIFGWPDNTADIQSFFPSNVMETGHDILFFWVARMVFMSQELTGKLPFTEVLLHAMIRDAHGRKMSKSLGNVIDPLDVIRGVTLEGLHQQLISGNLDAKEIEVAKAGQARDYPEGIPECGTDALRFALLAYTSQGRDINLDVLRVQGYRFFCNKIWQAVRFALKQFEGVEAEYGKIPQGSLSTIDQWVLSRLSYAVREVTRGLNEFVFTQATTAIYNFWLYDFCDVYIEGIKSVLYGEDLEAKKTTLSVLHSCVDNGLRLLSPMMPFISEELWQRLPKAHNSSPSVMVASFPSETQFSHENKNLETTFEFAKEIVGKVRSLRADYDLTSKTKINLHILVESAEDLAALQSVSALVSTLTWSKSVHIVGPEDASTIPHGCAQVAMGKRCRVFVDLTGIIDVAKEIEKLSAKLGRNEIAVRKIVEGQNVADYENKVPLGVRTKDQEKKLALEKEIENITEAINQLRLLQAKKGNESGRAHRLPARVTFWRWLLGRREARERASRGASSVDGDLMGDYDYLIKFLALGDSGVGKTSFLHRYTDNTFTGQFISTVGIDFKEKRVVYKSARGGFGGRGQRVLLQLWDTAGQERFRSLTTAFFRDAMGFILIFDITNEQSFLNVRDWLSQLKVHAYCETPDIIICGNKADLENRRQVSTARAKQLADQLGLPYFETSACTSTNVEKAVDCLLDLVMQRIQQSVETSGLPLSECRGFYVYFSSLTSGATDLIQHQKKLNISTLSHFFHHYFFETLRNRFGAEKCPFQRMATEYLMKVIQWEEIDKFLPKDEKREIRMLSGGYSGADILEISPVDHQFPSYILKVTRAGHEAHLNPEGESLNLAPEKFKRKDRRRRIFHNNERIILKHLAGGEKKESFLETSMPRMIASNELNSEQNIGWILMEKFENVFFHDTCDYPTETQINKALEWLSTFQCSIGRIPLEDRKSLHIKPFFGDTIPFDIRKVRNDLRLFGGNYPDDLEEDVEKAREIVGLFDEEYLTKITRILEMNGGKNLLCHGDFYTRNLAFDQKNGALKYVFDYQNVFIGNPALDFLSVACDFLTSTMRRTSLRGMAQSFHSRLQKSEEIEVPSFSQFWKSVIFLAPIQCAFQAYCNGLQWDDILQRATDEGANKRLIEKTRGLLSDMQFFHEQQHLITE</sequence>
<dbReference type="GO" id="GO:0004832">
    <property type="term" value="F:valine-tRNA ligase activity"/>
    <property type="evidence" value="ECO:0007669"/>
    <property type="project" value="UniProtKB-EC"/>
</dbReference>
<keyword evidence="16" id="KW-0007">Acetylation</keyword>
<dbReference type="InterPro" id="IPR011009">
    <property type="entry name" value="Kinase-like_dom_sf"/>
</dbReference>
<dbReference type="Gene3D" id="3.40.50.620">
    <property type="entry name" value="HUPs"/>
    <property type="match status" value="2"/>
</dbReference>
<evidence type="ECO:0000256" key="9">
    <source>
        <dbReference type="ARBA" id="ARBA00022490"/>
    </source>
</evidence>
<dbReference type="Gene3D" id="3.90.1200.10">
    <property type="match status" value="1"/>
</dbReference>
<dbReference type="PROSITE" id="PS51421">
    <property type="entry name" value="RAS"/>
    <property type="match status" value="1"/>
</dbReference>
<dbReference type="NCBIfam" id="NF004349">
    <property type="entry name" value="PRK05729.1"/>
    <property type="match status" value="1"/>
</dbReference>
<dbReference type="NCBIfam" id="TIGR00422">
    <property type="entry name" value="valS"/>
    <property type="match status" value="1"/>
</dbReference>
<keyword evidence="25" id="KW-0175">Coiled coil</keyword>
<evidence type="ECO:0000256" key="2">
    <source>
        <dbReference type="ARBA" id="ARBA00004496"/>
    </source>
</evidence>
<keyword evidence="12" id="KW-0967">Endosome</keyword>
<keyword evidence="20" id="KW-1015">Disulfide bond</keyword>
<dbReference type="InterPro" id="IPR002303">
    <property type="entry name" value="Valyl-tRNA_ligase"/>
</dbReference>
<dbReference type="InterPro" id="IPR015897">
    <property type="entry name" value="CHK_kinase-like"/>
</dbReference>
<dbReference type="InterPro" id="IPR033705">
    <property type="entry name" value="Anticodon_Ia_Val"/>
</dbReference>
<dbReference type="InterPro" id="IPR002300">
    <property type="entry name" value="aa-tRNA-synth_Ia"/>
</dbReference>
<name>A0A8S1HSW5_9PELO</name>
<keyword evidence="29" id="KW-1185">Reference proteome</keyword>